<dbReference type="Gene3D" id="3.40.1440.10">
    <property type="entry name" value="GIY-YIG endonuclease"/>
    <property type="match status" value="1"/>
</dbReference>
<dbReference type="GeneID" id="32884522"/>
<geneLocation type="chloroplast" evidence="2"/>
<feature type="domain" description="GIY-YIG" evidence="1">
    <location>
        <begin position="10"/>
        <end position="88"/>
    </location>
</feature>
<dbReference type="CDD" id="cd10437">
    <property type="entry name" value="GIY-YIG_HE_I-TevI_like"/>
    <property type="match status" value="1"/>
</dbReference>
<dbReference type="GO" id="GO:0004519">
    <property type="term" value="F:endonuclease activity"/>
    <property type="evidence" value="ECO:0007669"/>
    <property type="project" value="UniProtKB-KW"/>
</dbReference>
<dbReference type="InterPro" id="IPR035901">
    <property type="entry name" value="GIY-YIG_endonuc_sf"/>
</dbReference>
<gene>
    <name evidence="2" type="primary">orf211</name>
</gene>
<evidence type="ECO:0000313" key="2">
    <source>
        <dbReference type="EMBL" id="ARK14894.1"/>
    </source>
</evidence>
<protein>
    <submittedName>
        <fullName evidence="2">Putative GIY-YIG homing endonuclease</fullName>
    </submittedName>
</protein>
<keyword evidence="2" id="KW-0934">Plastid</keyword>
<dbReference type="PROSITE" id="PS50164">
    <property type="entry name" value="GIY_YIG"/>
    <property type="match status" value="1"/>
</dbReference>
<evidence type="ECO:0000259" key="1">
    <source>
        <dbReference type="PROSITE" id="PS50164"/>
    </source>
</evidence>
<keyword evidence="2" id="KW-0378">Hydrolase</keyword>
<dbReference type="SUPFAM" id="SSF82771">
    <property type="entry name" value="GIY-YIG endonuclease"/>
    <property type="match status" value="1"/>
</dbReference>
<dbReference type="EMBL" id="KY407661">
    <property type="protein sequence ID" value="ARK14894.1"/>
    <property type="molecule type" value="Genomic_DNA"/>
</dbReference>
<dbReference type="Pfam" id="PF01541">
    <property type="entry name" value="GIY-YIG"/>
    <property type="match status" value="1"/>
</dbReference>
<dbReference type="InterPro" id="IPR000305">
    <property type="entry name" value="GIY-YIG_endonuc"/>
</dbReference>
<organism evidence="2">
    <name type="scientific">Hazenia capsulata</name>
    <dbReference type="NCBI Taxonomy" id="2202518"/>
    <lineage>
        <taxon>Eukaryota</taxon>
        <taxon>Viridiplantae</taxon>
        <taxon>Chlorophyta</taxon>
        <taxon>core chlorophytes</taxon>
        <taxon>Ulvophyceae</taxon>
        <taxon>OUU clade</taxon>
        <taxon>Ulotrichales</taxon>
        <taxon>Hazeniaceae</taxon>
        <taxon>Hazenia</taxon>
    </lineage>
</organism>
<accession>A0A1W6EHJ7</accession>
<keyword evidence="2" id="KW-0255">Endonuclease</keyword>
<dbReference type="AlphaFoldDB" id="A0A1W6EHJ7"/>
<sequence>MKIINLSFLVAPGIYKIFCLENNKTYIGESSNILSRLGRHSDELLKNKHDCLELQKDYNQYGKEAFLFYAFDLNPELIIKQKRKLKEISYIQEIHPLLSYNKQQTPKKKFFESHKVLINGSVYPSLRQAAKQIGESRTNRMRKIKDLKNLDYQHLEIVSSKKHYKKRSMPCSIDNVHYLSLSDAAKELKQSPTTIKKKCQSSDFPNFIFLT</sequence>
<name>A0A1W6EHJ7_9CHLO</name>
<keyword evidence="2" id="KW-0150">Chloroplast</keyword>
<dbReference type="RefSeq" id="YP_009367888.1">
    <property type="nucleotide sequence ID" value="NC_034714.1"/>
</dbReference>
<reference evidence="2" key="1">
    <citation type="journal article" date="2017" name="Sci. Rep.">
        <title>Divergent copies of the large inverted repeat in the chloroplast genomes of ulvophycean green algae.</title>
        <authorList>
            <person name="Turmel M."/>
            <person name="Otis C."/>
            <person name="Lemieux C."/>
        </authorList>
    </citation>
    <scope>NUCLEOTIDE SEQUENCE</scope>
</reference>
<proteinExistence type="predicted"/>
<keyword evidence="2" id="KW-0540">Nuclease</keyword>